<dbReference type="EMBL" id="JAKMXF010000299">
    <property type="protein sequence ID" value="KAI6652403.1"/>
    <property type="molecule type" value="Genomic_DNA"/>
</dbReference>
<gene>
    <name evidence="1" type="ORF">LOD99_7417</name>
</gene>
<dbReference type="AlphaFoldDB" id="A0AAV7JUK7"/>
<evidence type="ECO:0000313" key="1">
    <source>
        <dbReference type="EMBL" id="KAI6652403.1"/>
    </source>
</evidence>
<reference evidence="1 2" key="1">
    <citation type="journal article" date="2023" name="BMC Biol.">
        <title>The compact genome of the sponge Oopsacas minuta (Hexactinellida) is lacking key metazoan core genes.</title>
        <authorList>
            <person name="Santini S."/>
            <person name="Schenkelaars Q."/>
            <person name="Jourda C."/>
            <person name="Duchesne M."/>
            <person name="Belahbib H."/>
            <person name="Rocher C."/>
            <person name="Selva M."/>
            <person name="Riesgo A."/>
            <person name="Vervoort M."/>
            <person name="Leys S.P."/>
            <person name="Kodjabachian L."/>
            <person name="Le Bivic A."/>
            <person name="Borchiellini C."/>
            <person name="Claverie J.M."/>
            <person name="Renard E."/>
        </authorList>
    </citation>
    <scope>NUCLEOTIDE SEQUENCE [LARGE SCALE GENOMIC DNA]</scope>
    <source>
        <strain evidence="1">SPO-2</strain>
    </source>
</reference>
<protein>
    <submittedName>
        <fullName evidence="1">Uncharacterized protein</fullName>
    </submittedName>
</protein>
<keyword evidence="2" id="KW-1185">Reference proteome</keyword>
<accession>A0AAV7JUK7</accession>
<sequence length="113" mass="13009">MSEDVDIWTKNRDHNATYRSKTSVTEFLELFERQICEDTNDDLSASLNIYRSWTLLADETSVQNHGILSIYEKYISTKTSNVEECMLDCKSIEGRTTAENLFKLVDESSKNLA</sequence>
<evidence type="ECO:0000313" key="2">
    <source>
        <dbReference type="Proteomes" id="UP001165289"/>
    </source>
</evidence>
<comment type="caution">
    <text evidence="1">The sequence shown here is derived from an EMBL/GenBank/DDBJ whole genome shotgun (WGS) entry which is preliminary data.</text>
</comment>
<name>A0AAV7JUK7_9METZ</name>
<dbReference type="Proteomes" id="UP001165289">
    <property type="component" value="Unassembled WGS sequence"/>
</dbReference>
<organism evidence="1 2">
    <name type="scientific">Oopsacas minuta</name>
    <dbReference type="NCBI Taxonomy" id="111878"/>
    <lineage>
        <taxon>Eukaryota</taxon>
        <taxon>Metazoa</taxon>
        <taxon>Porifera</taxon>
        <taxon>Hexactinellida</taxon>
        <taxon>Hexasterophora</taxon>
        <taxon>Lyssacinosida</taxon>
        <taxon>Leucopsacidae</taxon>
        <taxon>Oopsacas</taxon>
    </lineage>
</organism>
<proteinExistence type="predicted"/>